<dbReference type="GO" id="GO:0016747">
    <property type="term" value="F:acyltransferase activity, transferring groups other than amino-acyl groups"/>
    <property type="evidence" value="ECO:0007669"/>
    <property type="project" value="InterPro"/>
</dbReference>
<name>A0A7W9YMH2_9ACTN</name>
<evidence type="ECO:0000256" key="2">
    <source>
        <dbReference type="ARBA" id="ARBA00023315"/>
    </source>
</evidence>
<evidence type="ECO:0000313" key="5">
    <source>
        <dbReference type="Proteomes" id="UP000546642"/>
    </source>
</evidence>
<dbReference type="Proteomes" id="UP000546642">
    <property type="component" value="Unassembled WGS sequence"/>
</dbReference>
<keyword evidence="2" id="KW-0012">Acyltransferase</keyword>
<dbReference type="PANTHER" id="PTHR43877">
    <property type="entry name" value="AMINOALKYLPHOSPHONATE N-ACETYLTRANSFERASE-RELATED-RELATED"/>
    <property type="match status" value="1"/>
</dbReference>
<sequence length="152" mass="16849">MARESRIRRAEAGDVPAIVALLADDPLGRLREDVEDLAVYHAAFTAIDSDPNQLLAVAERGDDVVGTLQLTFVPGLSRRAATRAQVEGVRVHRDERKSGLGGRLMEWAEREARTRGCTILQLTSDAARTDAHRFYERLGFRPTHVGFKKDLA</sequence>
<dbReference type="CDD" id="cd04301">
    <property type="entry name" value="NAT_SF"/>
    <property type="match status" value="1"/>
</dbReference>
<dbReference type="Gene3D" id="3.40.630.30">
    <property type="match status" value="1"/>
</dbReference>
<dbReference type="InterPro" id="IPR000182">
    <property type="entry name" value="GNAT_dom"/>
</dbReference>
<dbReference type="EMBL" id="JACHDS010000001">
    <property type="protein sequence ID" value="MBB6174878.1"/>
    <property type="molecule type" value="Genomic_DNA"/>
</dbReference>
<keyword evidence="5" id="KW-1185">Reference proteome</keyword>
<dbReference type="InterPro" id="IPR016181">
    <property type="entry name" value="Acyl_CoA_acyltransferase"/>
</dbReference>
<reference evidence="4 5" key="1">
    <citation type="submission" date="2020-08" db="EMBL/GenBank/DDBJ databases">
        <title>Sequencing the genomes of 1000 actinobacteria strains.</title>
        <authorList>
            <person name="Klenk H.-P."/>
        </authorList>
    </citation>
    <scope>NUCLEOTIDE SEQUENCE [LARGE SCALE GENOMIC DNA]</scope>
    <source>
        <strain evidence="4 5">DSM 46659</strain>
    </source>
</reference>
<proteinExistence type="predicted"/>
<evidence type="ECO:0000259" key="3">
    <source>
        <dbReference type="PROSITE" id="PS51186"/>
    </source>
</evidence>
<evidence type="ECO:0000256" key="1">
    <source>
        <dbReference type="ARBA" id="ARBA00022679"/>
    </source>
</evidence>
<dbReference type="PROSITE" id="PS51186">
    <property type="entry name" value="GNAT"/>
    <property type="match status" value="1"/>
</dbReference>
<accession>A0A7W9YMH2</accession>
<dbReference type="AlphaFoldDB" id="A0A7W9YMH2"/>
<dbReference type="SUPFAM" id="SSF55729">
    <property type="entry name" value="Acyl-CoA N-acyltransferases (Nat)"/>
    <property type="match status" value="1"/>
</dbReference>
<keyword evidence="1 4" id="KW-0808">Transferase</keyword>
<organism evidence="4 5">
    <name type="scientific">Nocardiopsis mwathae</name>
    <dbReference type="NCBI Taxonomy" id="1472723"/>
    <lineage>
        <taxon>Bacteria</taxon>
        <taxon>Bacillati</taxon>
        <taxon>Actinomycetota</taxon>
        <taxon>Actinomycetes</taxon>
        <taxon>Streptosporangiales</taxon>
        <taxon>Nocardiopsidaceae</taxon>
        <taxon>Nocardiopsis</taxon>
    </lineage>
</organism>
<feature type="domain" description="N-acetyltransferase" evidence="3">
    <location>
        <begin position="5"/>
        <end position="152"/>
    </location>
</feature>
<dbReference type="Pfam" id="PF00583">
    <property type="entry name" value="Acetyltransf_1"/>
    <property type="match status" value="1"/>
</dbReference>
<dbReference type="InterPro" id="IPR050832">
    <property type="entry name" value="Bact_Acetyltransf"/>
</dbReference>
<gene>
    <name evidence="4" type="ORF">HNR23_004938</name>
</gene>
<evidence type="ECO:0000313" key="4">
    <source>
        <dbReference type="EMBL" id="MBB6174878.1"/>
    </source>
</evidence>
<protein>
    <submittedName>
        <fullName evidence="4">GNAT superfamily N-acetyltransferase</fullName>
    </submittedName>
</protein>
<comment type="caution">
    <text evidence="4">The sequence shown here is derived from an EMBL/GenBank/DDBJ whole genome shotgun (WGS) entry which is preliminary data.</text>
</comment>